<sequence length="398" mass="44779">MVTTTVAEPWRLSRGSYCRRGLGIGCEAVVVVASWRWWRWCGCDGVEVGRDVSGDGWGDDVVGSVVGCGVRWRGGGGEATGGRRQVAGKWPESGWKNGRGGEIKHGSVEKPSQDLDHVNFFNEVVHEGPDTSCDDNNLSDQDQDDGRNSIHFSSPRIDHFEDELGHPQGSNGSASENKMVATTYPNIAISEDDNLYVKYGLERYVGYSNLTNENLCFVTELNKAFEPKNYWEACKDQHWIEAINKEMDALNRNDTWDITDLPKVRKSIGGKWVFKIKYKSNGEIEMYKARYVVKGYNQTEGIDFDETFSPVVKIVTVRYLKGNPRKEIHIFKQPKTSLEAFMDVEWAKCLVTRKSVTGFCINLNGSLVSWKSKKQNTLSKSSAEAEYRAMTYVTSEVT</sequence>
<feature type="domain" description="Reverse transcriptase Ty1/copia-type" evidence="2">
    <location>
        <begin position="253"/>
        <end position="321"/>
    </location>
</feature>
<organism evidence="3 4">
    <name type="scientific">Tanacetum coccineum</name>
    <dbReference type="NCBI Taxonomy" id="301880"/>
    <lineage>
        <taxon>Eukaryota</taxon>
        <taxon>Viridiplantae</taxon>
        <taxon>Streptophyta</taxon>
        <taxon>Embryophyta</taxon>
        <taxon>Tracheophyta</taxon>
        <taxon>Spermatophyta</taxon>
        <taxon>Magnoliopsida</taxon>
        <taxon>eudicotyledons</taxon>
        <taxon>Gunneridae</taxon>
        <taxon>Pentapetalae</taxon>
        <taxon>asterids</taxon>
        <taxon>campanulids</taxon>
        <taxon>Asterales</taxon>
        <taxon>Asteraceae</taxon>
        <taxon>Asteroideae</taxon>
        <taxon>Anthemideae</taxon>
        <taxon>Anthemidinae</taxon>
        <taxon>Tanacetum</taxon>
    </lineage>
</organism>
<dbReference type="PANTHER" id="PTHR11439:SF489">
    <property type="entry name" value="RNA-DIRECTED DNA POLYMERASE"/>
    <property type="match status" value="1"/>
</dbReference>
<feature type="compositionally biased region" description="Basic and acidic residues" evidence="1">
    <location>
        <begin position="99"/>
        <end position="109"/>
    </location>
</feature>
<dbReference type="InterPro" id="IPR013103">
    <property type="entry name" value="RVT_2"/>
</dbReference>
<feature type="region of interest" description="Disordered" evidence="1">
    <location>
        <begin position="128"/>
        <end position="153"/>
    </location>
</feature>
<evidence type="ECO:0000313" key="4">
    <source>
        <dbReference type="Proteomes" id="UP001151760"/>
    </source>
</evidence>
<comment type="caution">
    <text evidence="3">The sequence shown here is derived from an EMBL/GenBank/DDBJ whole genome shotgun (WGS) entry which is preliminary data.</text>
</comment>
<dbReference type="Proteomes" id="UP001151760">
    <property type="component" value="Unassembled WGS sequence"/>
</dbReference>
<keyword evidence="4" id="KW-1185">Reference proteome</keyword>
<dbReference type="Pfam" id="PF07727">
    <property type="entry name" value="RVT_2"/>
    <property type="match status" value="1"/>
</dbReference>
<evidence type="ECO:0000313" key="3">
    <source>
        <dbReference type="EMBL" id="GJT18573.1"/>
    </source>
</evidence>
<protein>
    <submittedName>
        <fullName evidence="3">Ribonuclease H-like domain-containing protein</fullName>
    </submittedName>
</protein>
<gene>
    <name evidence="3" type="ORF">Tco_0877279</name>
</gene>
<dbReference type="CDD" id="cd09272">
    <property type="entry name" value="RNase_HI_RT_Ty1"/>
    <property type="match status" value="1"/>
</dbReference>
<evidence type="ECO:0000259" key="2">
    <source>
        <dbReference type="Pfam" id="PF07727"/>
    </source>
</evidence>
<dbReference type="PANTHER" id="PTHR11439">
    <property type="entry name" value="GAG-POL-RELATED RETROTRANSPOSON"/>
    <property type="match status" value="1"/>
</dbReference>
<reference evidence="3" key="1">
    <citation type="journal article" date="2022" name="Int. J. Mol. Sci.">
        <title>Draft Genome of Tanacetum Coccineum: Genomic Comparison of Closely Related Tanacetum-Family Plants.</title>
        <authorList>
            <person name="Yamashiro T."/>
            <person name="Shiraishi A."/>
            <person name="Nakayama K."/>
            <person name="Satake H."/>
        </authorList>
    </citation>
    <scope>NUCLEOTIDE SEQUENCE</scope>
</reference>
<reference evidence="3" key="2">
    <citation type="submission" date="2022-01" db="EMBL/GenBank/DDBJ databases">
        <authorList>
            <person name="Yamashiro T."/>
            <person name="Shiraishi A."/>
            <person name="Satake H."/>
            <person name="Nakayama K."/>
        </authorList>
    </citation>
    <scope>NUCLEOTIDE SEQUENCE</scope>
</reference>
<dbReference type="EMBL" id="BQNB010013647">
    <property type="protein sequence ID" value="GJT18573.1"/>
    <property type="molecule type" value="Genomic_DNA"/>
</dbReference>
<name>A0ABQ5BY39_9ASTR</name>
<feature type="region of interest" description="Disordered" evidence="1">
    <location>
        <begin position="76"/>
        <end position="109"/>
    </location>
</feature>
<accession>A0ABQ5BY39</accession>
<evidence type="ECO:0000256" key="1">
    <source>
        <dbReference type="SAM" id="MobiDB-lite"/>
    </source>
</evidence>
<proteinExistence type="predicted"/>